<dbReference type="KEGG" id="mvu:Metvu_0517"/>
<evidence type="ECO:0000313" key="3">
    <source>
        <dbReference type="Proteomes" id="UP000002063"/>
    </source>
</evidence>
<protein>
    <submittedName>
        <fullName evidence="2">Uncharacterized protein</fullName>
    </submittedName>
</protein>
<accession>C9RFM4</accession>
<dbReference type="RefSeq" id="WP_015732597.1">
    <property type="nucleotide sequence ID" value="NC_013407.1"/>
</dbReference>
<dbReference type="GeneID" id="8512850"/>
<dbReference type="Proteomes" id="UP000002063">
    <property type="component" value="Chromosome"/>
</dbReference>
<feature type="transmembrane region" description="Helical" evidence="1">
    <location>
        <begin position="902"/>
        <end position="920"/>
    </location>
</feature>
<dbReference type="eggNOG" id="arCOG05057">
    <property type="taxonomic scope" value="Archaea"/>
</dbReference>
<reference evidence="2" key="1">
    <citation type="submission" date="2009-10" db="EMBL/GenBank/DDBJ databases">
        <title>Complete sequence of chromosome of Methanocaldococcus vulcanius M7.</title>
        <authorList>
            <consortium name="US DOE Joint Genome Institute"/>
            <person name="Lucas S."/>
            <person name="Copeland A."/>
            <person name="Lapidus A."/>
            <person name="Glavina del Rio T."/>
            <person name="Dalin E."/>
            <person name="Tice H."/>
            <person name="Bruce D."/>
            <person name="Goodwin L."/>
            <person name="Pitluck S."/>
            <person name="Lcollab F.I."/>
            <person name="Brettin T."/>
            <person name="Detter J.C."/>
            <person name="Han C."/>
            <person name="Tapia R."/>
            <person name="Kuske C.R."/>
            <person name="Schmutz J."/>
            <person name="Larimer F."/>
            <person name="Land M."/>
            <person name="Hauser L."/>
            <person name="Kyrpides N."/>
            <person name="Ovchinikova G."/>
            <person name="Sieprawska-Lupa M."/>
            <person name="Whitman W.B."/>
            <person name="Woyke T."/>
        </authorList>
    </citation>
    <scope>NUCLEOTIDE SEQUENCE [LARGE SCALE GENOMIC DNA]</scope>
    <source>
        <strain evidence="2">M7</strain>
    </source>
</reference>
<gene>
    <name evidence="2" type="ordered locus">Metvu_0517</name>
</gene>
<keyword evidence="1" id="KW-0472">Membrane</keyword>
<dbReference type="AlphaFoldDB" id="C9RFM4"/>
<keyword evidence="1" id="KW-1133">Transmembrane helix</keyword>
<organism evidence="2 3">
    <name type="scientific">Methanocaldococcus vulcanius (strain ATCC 700851 / DSM 12094 / M7)</name>
    <name type="common">Methanococcus vulcanius</name>
    <dbReference type="NCBI Taxonomy" id="579137"/>
    <lineage>
        <taxon>Archaea</taxon>
        <taxon>Methanobacteriati</taxon>
        <taxon>Methanobacteriota</taxon>
        <taxon>Methanomada group</taxon>
        <taxon>Methanococci</taxon>
        <taxon>Methanococcales</taxon>
        <taxon>Methanocaldococcaceae</taxon>
        <taxon>Methanocaldococcus</taxon>
    </lineage>
</organism>
<dbReference type="HOGENOM" id="CLU_291632_0_0_2"/>
<dbReference type="EMBL" id="CP001787">
    <property type="protein sequence ID" value="ACX72376.1"/>
    <property type="molecule type" value="Genomic_DNA"/>
</dbReference>
<dbReference type="STRING" id="579137.Metvu_0517"/>
<dbReference type="OrthoDB" id="66062at2157"/>
<sequence length="1046" mass="120894">MRFKYLLLISLLFFLALFSTNGLEIKDIEYSDSTQYLIITVSNPTKEINSNISIYGYINGTLDTQVEMMNYTIPEYSLMFIRKKMLFNEKGLHTVVVVIKTKNMTYTFYKKLNITYAYNSKVPAPEESVSKKIEIEGVSFEICPYPYPPFYDFVDVCIRNNDYIPHYVNVSFSASLQGPYYIVKDNKIIKSTVPSNATIITSWTPDIYVPPKSKIVIPIKVNFYYSGDYEITVKAVSDDHYSTSASIKNESVVLKSIIGDEIKVYNVKISCPILPYNITCEDGYDDYAHSNWFDVKLYNTVDYDVYGTLEVFLCKKEGNDLLILDNKTINKYFVAGDLNEGYVIPIKLNTSAINPYDSNFEIFILCKTGNMQTFYNKTFKKPITINNLNITNYPQHYYFVDDTIFYDVYVNITNNMNKKIYANVSMTDIYNRTYSQEVELNRSYNLIKFKGLKIDAKDLSHEGSIKLNFTITAITPPYTKYYTIKSNKSIDLSLIPTPPVYVCSDLNDEIYVGYYQNLSFSIKKVVGRNVEARVFITVPKEIKNYTFFEEKYVNIKTMKEVPVNIETLFLKEYNGPIYIHVDTNMGVRECVVARIVNAKPIVSCDDVEINNYTVFIKIRNWTQGFVKNEPIVGYPVNITVFLKSEVPNLKNVKIWAAAMNEKGNLINCSEVKTINIYGTYRKVKLKVLFNNSLEGYLVIFAKTGKAIIPLYYKPIMVTYPIIFNLEYNPSDPWANLTLSHNYQVPIKINASIDGYSKIITIYPYKETKVPFYVDKNRNNITVKISILENISSIKNFQKTFYFLTLKKESKIYHIKNESLINESLQNITQLNNITNKKKSNITTHIPPIRKNESVNNFTIPPNIQTGSSPQKYNISKKELELFYNITGITAFKNFILSNIRNMILLLITAMIVTVIALLLYEPTRPKIISLIATILYKLKLRERKESKEKIGKLPKPPKIYIREVIYSLGDVVTIELYSDWNFGESLYILSPSNKKYRIKLQKLDDKRYVGVFKIPENEKTGQYYVIYEPENLPLAGFLVIGIKDRE</sequence>
<name>C9RFM4_METVM</name>
<keyword evidence="1" id="KW-0812">Transmembrane</keyword>
<evidence type="ECO:0000256" key="1">
    <source>
        <dbReference type="SAM" id="Phobius"/>
    </source>
</evidence>
<evidence type="ECO:0000313" key="2">
    <source>
        <dbReference type="EMBL" id="ACX72376.1"/>
    </source>
</evidence>
<keyword evidence="3" id="KW-1185">Reference proteome</keyword>
<proteinExistence type="predicted"/>